<feature type="non-terminal residue" evidence="6">
    <location>
        <position position="88"/>
    </location>
</feature>
<comment type="caution">
    <text evidence="6">The sequence shown here is derived from an EMBL/GenBank/DDBJ whole genome shotgun (WGS) entry which is preliminary data.</text>
</comment>
<dbReference type="InterPro" id="IPR050107">
    <property type="entry name" value="ABC_carbohydrate_import_ATPase"/>
</dbReference>
<evidence type="ECO:0000256" key="4">
    <source>
        <dbReference type="ARBA" id="ARBA00022840"/>
    </source>
</evidence>
<dbReference type="Proteomes" id="UP000886110">
    <property type="component" value="Unassembled WGS sequence"/>
</dbReference>
<reference evidence="6" key="1">
    <citation type="journal article" date="2020" name="mSystems">
        <title>Genome- and Community-Level Interaction Insights into Carbon Utilization and Element Cycling Functions of Hydrothermarchaeota in Hydrothermal Sediment.</title>
        <authorList>
            <person name="Zhou Z."/>
            <person name="Liu Y."/>
            <person name="Xu W."/>
            <person name="Pan J."/>
            <person name="Luo Z.H."/>
            <person name="Li M."/>
        </authorList>
    </citation>
    <scope>NUCLEOTIDE SEQUENCE [LARGE SCALE GENOMIC DNA]</scope>
    <source>
        <strain evidence="6">HyVt-74</strain>
    </source>
</reference>
<gene>
    <name evidence="6" type="ORF">ENL19_03065</name>
</gene>
<accession>A0A7C5DBA1</accession>
<dbReference type="GO" id="GO:0016887">
    <property type="term" value="F:ATP hydrolysis activity"/>
    <property type="evidence" value="ECO:0007669"/>
    <property type="project" value="InterPro"/>
</dbReference>
<dbReference type="InterPro" id="IPR003439">
    <property type="entry name" value="ABC_transporter-like_ATP-bd"/>
</dbReference>
<dbReference type="EMBL" id="DRTB01000231">
    <property type="protein sequence ID" value="HHE05026.1"/>
    <property type="molecule type" value="Genomic_DNA"/>
</dbReference>
<dbReference type="InterPro" id="IPR027417">
    <property type="entry name" value="P-loop_NTPase"/>
</dbReference>
<dbReference type="Pfam" id="PF00005">
    <property type="entry name" value="ABC_tran"/>
    <property type="match status" value="1"/>
</dbReference>
<keyword evidence="2" id="KW-0677">Repeat</keyword>
<dbReference type="AlphaFoldDB" id="A0A7C5DBA1"/>
<proteinExistence type="predicted"/>
<dbReference type="PANTHER" id="PTHR43790">
    <property type="entry name" value="CARBOHYDRATE TRANSPORT ATP-BINDING PROTEIN MG119-RELATED"/>
    <property type="match status" value="1"/>
</dbReference>
<evidence type="ECO:0000313" key="6">
    <source>
        <dbReference type="EMBL" id="HHE05026.1"/>
    </source>
</evidence>
<dbReference type="SUPFAM" id="SSF52540">
    <property type="entry name" value="P-loop containing nucleoside triphosphate hydrolases"/>
    <property type="match status" value="1"/>
</dbReference>
<evidence type="ECO:0000256" key="1">
    <source>
        <dbReference type="ARBA" id="ARBA00022448"/>
    </source>
</evidence>
<evidence type="ECO:0000256" key="2">
    <source>
        <dbReference type="ARBA" id="ARBA00022737"/>
    </source>
</evidence>
<dbReference type="GO" id="GO:0005524">
    <property type="term" value="F:ATP binding"/>
    <property type="evidence" value="ECO:0007669"/>
    <property type="project" value="UniProtKB-KW"/>
</dbReference>
<sequence length="88" mass="9499">MNKDVIVQLKNIVKIYGGHAVLKRVSFDLRAGEVHCVVGENGAGKSTLIKILSGAVVPEEGEIYVLGKRLRALTPRLAINLGISTVYQ</sequence>
<organism evidence="6">
    <name type="scientific">candidate division WOR-3 bacterium</name>
    <dbReference type="NCBI Taxonomy" id="2052148"/>
    <lineage>
        <taxon>Bacteria</taxon>
        <taxon>Bacteria division WOR-3</taxon>
    </lineage>
</organism>
<dbReference type="PANTHER" id="PTHR43790:SF9">
    <property type="entry name" value="GALACTOFURANOSE TRANSPORTER ATP-BINDING PROTEIN YTFR"/>
    <property type="match status" value="1"/>
</dbReference>
<keyword evidence="1" id="KW-0813">Transport</keyword>
<dbReference type="Gene3D" id="3.40.50.300">
    <property type="entry name" value="P-loop containing nucleotide triphosphate hydrolases"/>
    <property type="match status" value="1"/>
</dbReference>
<keyword evidence="3" id="KW-0547">Nucleotide-binding</keyword>
<name>A0A7C5DBA1_UNCW3</name>
<protein>
    <submittedName>
        <fullName evidence="6">ATP-binding cassette domain-containing protein</fullName>
    </submittedName>
</protein>
<feature type="domain" description="ABC transporter" evidence="5">
    <location>
        <begin position="22"/>
        <end position="86"/>
    </location>
</feature>
<keyword evidence="4 6" id="KW-0067">ATP-binding</keyword>
<evidence type="ECO:0000256" key="3">
    <source>
        <dbReference type="ARBA" id="ARBA00022741"/>
    </source>
</evidence>
<evidence type="ECO:0000259" key="5">
    <source>
        <dbReference type="Pfam" id="PF00005"/>
    </source>
</evidence>